<feature type="domain" description="Stress-response A/B barrel" evidence="1">
    <location>
        <begin position="1"/>
        <end position="87"/>
    </location>
</feature>
<name>A0ABP6PYJ1_9ACTN</name>
<dbReference type="PROSITE" id="PS51502">
    <property type="entry name" value="S_R_A_B_BARREL"/>
    <property type="match status" value="1"/>
</dbReference>
<dbReference type="Proteomes" id="UP001501237">
    <property type="component" value="Unassembled WGS sequence"/>
</dbReference>
<accession>A0ABP6PYJ1</accession>
<evidence type="ECO:0000313" key="2">
    <source>
        <dbReference type="EMBL" id="GAA3195933.1"/>
    </source>
</evidence>
<evidence type="ECO:0000313" key="3">
    <source>
        <dbReference type="Proteomes" id="UP001501237"/>
    </source>
</evidence>
<organism evidence="2 3">
    <name type="scientific">Actinocorallia longicatena</name>
    <dbReference type="NCBI Taxonomy" id="111803"/>
    <lineage>
        <taxon>Bacteria</taxon>
        <taxon>Bacillati</taxon>
        <taxon>Actinomycetota</taxon>
        <taxon>Actinomycetes</taxon>
        <taxon>Streptosporangiales</taxon>
        <taxon>Thermomonosporaceae</taxon>
        <taxon>Actinocorallia</taxon>
    </lineage>
</organism>
<gene>
    <name evidence="2" type="ORF">GCM10010468_06270</name>
</gene>
<sequence>MFTYRADATAAQIEAIPRGLSRLPGLIPQIRRYEYGAGINPGNKDFVVVADFDSNADFVTYRDHPDHQAFIAECITPAVAERVAVQYLIS</sequence>
<dbReference type="InterPro" id="IPR011008">
    <property type="entry name" value="Dimeric_a/b-barrel"/>
</dbReference>
<protein>
    <recommendedName>
        <fullName evidence="1">Stress-response A/B barrel domain-containing protein</fullName>
    </recommendedName>
</protein>
<proteinExistence type="predicted"/>
<comment type="caution">
    <text evidence="2">The sequence shown here is derived from an EMBL/GenBank/DDBJ whole genome shotgun (WGS) entry which is preliminary data.</text>
</comment>
<dbReference type="EMBL" id="BAAAUV010000002">
    <property type="protein sequence ID" value="GAA3195933.1"/>
    <property type="molecule type" value="Genomic_DNA"/>
</dbReference>
<reference evidence="3" key="1">
    <citation type="journal article" date="2019" name="Int. J. Syst. Evol. Microbiol.">
        <title>The Global Catalogue of Microorganisms (GCM) 10K type strain sequencing project: providing services to taxonomists for standard genome sequencing and annotation.</title>
        <authorList>
            <consortium name="The Broad Institute Genomics Platform"/>
            <consortium name="The Broad Institute Genome Sequencing Center for Infectious Disease"/>
            <person name="Wu L."/>
            <person name="Ma J."/>
        </authorList>
    </citation>
    <scope>NUCLEOTIDE SEQUENCE [LARGE SCALE GENOMIC DNA]</scope>
    <source>
        <strain evidence="3">JCM 9377</strain>
    </source>
</reference>
<dbReference type="SMART" id="SM00886">
    <property type="entry name" value="Dabb"/>
    <property type="match status" value="1"/>
</dbReference>
<dbReference type="Gene3D" id="3.30.70.100">
    <property type="match status" value="1"/>
</dbReference>
<dbReference type="SUPFAM" id="SSF54909">
    <property type="entry name" value="Dimeric alpha+beta barrel"/>
    <property type="match status" value="1"/>
</dbReference>
<keyword evidence="3" id="KW-1185">Reference proteome</keyword>
<dbReference type="InterPro" id="IPR013097">
    <property type="entry name" value="Dabb"/>
</dbReference>
<evidence type="ECO:0000259" key="1">
    <source>
        <dbReference type="PROSITE" id="PS51502"/>
    </source>
</evidence>
<dbReference type="Pfam" id="PF07876">
    <property type="entry name" value="Dabb"/>
    <property type="match status" value="1"/>
</dbReference>